<dbReference type="Pfam" id="PF00106">
    <property type="entry name" value="adh_short"/>
    <property type="match status" value="1"/>
</dbReference>
<name>A0A1V3WAH8_MYCKA</name>
<comment type="caution">
    <text evidence="4">The sequence shown here is derived from an EMBL/GenBank/DDBJ whole genome shotgun (WGS) entry which is preliminary data.</text>
</comment>
<dbReference type="AlphaFoldDB" id="A0A1V3WAH8"/>
<dbReference type="Proteomes" id="UP000189229">
    <property type="component" value="Unassembled WGS sequence"/>
</dbReference>
<dbReference type="InterPro" id="IPR002347">
    <property type="entry name" value="SDR_fam"/>
</dbReference>
<evidence type="ECO:0000256" key="2">
    <source>
        <dbReference type="ARBA" id="ARBA00023002"/>
    </source>
</evidence>
<feature type="compositionally biased region" description="Basic and acidic residues" evidence="3">
    <location>
        <begin position="12"/>
        <end position="21"/>
    </location>
</feature>
<dbReference type="PANTHER" id="PTHR45024">
    <property type="entry name" value="DEHYDROGENASES, SHORT CHAIN"/>
    <property type="match status" value="1"/>
</dbReference>
<dbReference type="GO" id="GO:0016491">
    <property type="term" value="F:oxidoreductase activity"/>
    <property type="evidence" value="ECO:0007669"/>
    <property type="project" value="UniProtKB-KW"/>
</dbReference>
<accession>A0A1V3WAH8</accession>
<dbReference type="PANTHER" id="PTHR45024:SF2">
    <property type="entry name" value="SCP2 DOMAIN-CONTAINING PROTEIN"/>
    <property type="match status" value="1"/>
</dbReference>
<dbReference type="EMBL" id="MVBM01000019">
    <property type="protein sequence ID" value="OOK63416.1"/>
    <property type="molecule type" value="Genomic_DNA"/>
</dbReference>
<dbReference type="Gene3D" id="3.40.50.720">
    <property type="entry name" value="NAD(P)-binding Rossmann-like Domain"/>
    <property type="match status" value="1"/>
</dbReference>
<organism evidence="4 5">
    <name type="scientific">Mycobacterium kansasii</name>
    <dbReference type="NCBI Taxonomy" id="1768"/>
    <lineage>
        <taxon>Bacteria</taxon>
        <taxon>Bacillati</taxon>
        <taxon>Actinomycetota</taxon>
        <taxon>Actinomycetes</taxon>
        <taxon>Mycobacteriales</taxon>
        <taxon>Mycobacteriaceae</taxon>
        <taxon>Mycobacterium</taxon>
    </lineage>
</organism>
<keyword evidence="2" id="KW-0560">Oxidoreductase</keyword>
<comment type="similarity">
    <text evidence="1">Belongs to the short-chain dehydrogenases/reductases (SDR) family.</text>
</comment>
<evidence type="ECO:0000256" key="1">
    <source>
        <dbReference type="ARBA" id="ARBA00006484"/>
    </source>
</evidence>
<feature type="region of interest" description="Disordered" evidence="3">
    <location>
        <begin position="175"/>
        <end position="194"/>
    </location>
</feature>
<feature type="region of interest" description="Disordered" evidence="3">
    <location>
        <begin position="1"/>
        <end position="27"/>
    </location>
</feature>
<dbReference type="InterPro" id="IPR051687">
    <property type="entry name" value="Peroxisomal_Beta-Oxidation"/>
</dbReference>
<dbReference type="InterPro" id="IPR036291">
    <property type="entry name" value="NAD(P)-bd_dom_sf"/>
</dbReference>
<evidence type="ECO:0000256" key="3">
    <source>
        <dbReference type="SAM" id="MobiDB-lite"/>
    </source>
</evidence>
<protein>
    <submittedName>
        <fullName evidence="4">Short chain dehydrogenase family protein</fullName>
    </submittedName>
</protein>
<proteinExistence type="inferred from homology"/>
<reference evidence="4 5" key="1">
    <citation type="submission" date="2017-02" db="EMBL/GenBank/DDBJ databases">
        <title>Complete genome sequences of Mycobacterium kansasii strains isolated from rhesus macaques.</title>
        <authorList>
            <person name="Panda A."/>
            <person name="Nagaraj S."/>
            <person name="Zhao X."/>
            <person name="Tettelin H."/>
            <person name="Detolla L.J."/>
        </authorList>
    </citation>
    <scope>NUCLEOTIDE SEQUENCE [LARGE SCALE GENOMIC DNA]</scope>
    <source>
        <strain evidence="4 5">11-3813</strain>
    </source>
</reference>
<gene>
    <name evidence="4" type="ORF">BZL30_9466</name>
</gene>
<feature type="compositionally biased region" description="Basic residues" evidence="3">
    <location>
        <begin position="351"/>
        <end position="364"/>
    </location>
</feature>
<evidence type="ECO:0000313" key="4">
    <source>
        <dbReference type="EMBL" id="OOK63416.1"/>
    </source>
</evidence>
<feature type="region of interest" description="Disordered" evidence="3">
    <location>
        <begin position="319"/>
        <end position="364"/>
    </location>
</feature>
<dbReference type="SUPFAM" id="SSF51735">
    <property type="entry name" value="NAD(P)-binding Rossmann-fold domains"/>
    <property type="match status" value="1"/>
</dbReference>
<sequence length="376" mass="41350">MTRATWMASSWNRDDSTEIRRSGGRGHRAGRGLGRAYALLLASRGAKVVVNDIGSSLTGDGMDPSPAHRVVAEIRAAGGDAVACVESVATAAGGQAIIQTALEHYGRIDVLIHNAGTVRRASLKEMSYQDFDSVIDVHLRGAFHVVRGVPAHVCCALRPYRIDVVDRRPLRQSWRGQLRRRQSRPGGPVQCRGARGSPEGVLCNVIVPAAVTRMAEGLDISAYPPMGQSWWHRSSGCWRTNHARSPAKCWWRWPAGGHRGGGRIARVRIVRRGRSRTWPSTSATSATSRTLRFFRWCRTVTANTSDTASRWPRAVADCDMPSNNAGRWPGARRRSDRNGDGPLLHPDHGRHGCRRHQGGAAERRRHRYISVGPPAE</sequence>
<evidence type="ECO:0000313" key="5">
    <source>
        <dbReference type="Proteomes" id="UP000189229"/>
    </source>
</evidence>